<keyword evidence="5" id="KW-0408">Iron</keyword>
<keyword evidence="1" id="KW-0813">Transport</keyword>
<protein>
    <recommendedName>
        <fullName evidence="7">4Fe-4S ferredoxin-type domain-containing protein</fullName>
    </recommendedName>
</protein>
<keyword evidence="4" id="KW-0560">Oxidoreductase</keyword>
<evidence type="ECO:0000256" key="6">
    <source>
        <dbReference type="ARBA" id="ARBA00023014"/>
    </source>
</evidence>
<dbReference type="InterPro" id="IPR029061">
    <property type="entry name" value="THDP-binding"/>
</dbReference>
<organism evidence="8">
    <name type="scientific">marine sediment metagenome</name>
    <dbReference type="NCBI Taxonomy" id="412755"/>
    <lineage>
        <taxon>unclassified sequences</taxon>
        <taxon>metagenomes</taxon>
        <taxon>ecological metagenomes</taxon>
    </lineage>
</organism>
<keyword evidence="6" id="KW-0411">Iron-sulfur</keyword>
<reference evidence="8" key="1">
    <citation type="journal article" date="2015" name="Nature">
        <title>Complex archaea that bridge the gap between prokaryotes and eukaryotes.</title>
        <authorList>
            <person name="Spang A."/>
            <person name="Saw J.H."/>
            <person name="Jorgensen S.L."/>
            <person name="Zaremba-Niedzwiedzka K."/>
            <person name="Martijn J."/>
            <person name="Lind A.E."/>
            <person name="van Eijk R."/>
            <person name="Schleper C."/>
            <person name="Guy L."/>
            <person name="Ettema T.J."/>
        </authorList>
    </citation>
    <scope>NUCLEOTIDE SEQUENCE</scope>
</reference>
<name>A0A0F9T9D6_9ZZZZ</name>
<dbReference type="InterPro" id="IPR002869">
    <property type="entry name" value="Pyrv_flavodox_OxRed_cen"/>
</dbReference>
<dbReference type="SUPFAM" id="SSF52518">
    <property type="entry name" value="Thiamin diphosphate-binding fold (THDP-binding)"/>
    <property type="match status" value="2"/>
</dbReference>
<dbReference type="NCBIfam" id="NF009589">
    <property type="entry name" value="PRK13030.1"/>
    <property type="match status" value="1"/>
</dbReference>
<evidence type="ECO:0000313" key="8">
    <source>
        <dbReference type="EMBL" id="KKN77810.1"/>
    </source>
</evidence>
<evidence type="ECO:0000256" key="5">
    <source>
        <dbReference type="ARBA" id="ARBA00023004"/>
    </source>
</evidence>
<evidence type="ECO:0000256" key="4">
    <source>
        <dbReference type="ARBA" id="ARBA00023002"/>
    </source>
</evidence>
<dbReference type="CDD" id="cd02008">
    <property type="entry name" value="TPP_IOR_alpha"/>
    <property type="match status" value="1"/>
</dbReference>
<dbReference type="CDD" id="cd07034">
    <property type="entry name" value="TPP_PYR_PFOR_IOR-alpha_like"/>
    <property type="match status" value="1"/>
</dbReference>
<dbReference type="Gene3D" id="3.40.920.10">
    <property type="entry name" value="Pyruvate-ferredoxin oxidoreductase, PFOR, domain III"/>
    <property type="match status" value="1"/>
</dbReference>
<sequence>MGKLISLDDKYTENSGLQLMTGIQALVRLPLMQQQRDQVNGLNTAGFISGYRGSPLGGLDQALWRARKYLEKSNTLFQPGVNEELAATSIWGTQQVNLFEGATYDGVFGMWYGKGPGVDRSGDVFRHANAAGTSQFGGVLAVAGDDHGARSSSLPHQTEHIFKAVMMPVLAPSGVQEYMDYGIHGWAMSRYSGCWVALKAVADTVESAAIVDIDPFRVESVIPDFDIPEGGLNIRWPDPPLAQEQRLLEHKLYAALAYAKANGIDRVVMDSPKARIGIITAGKSYLDVCQALNMLGIDDSKANEIGLRVYKVGMVWPLEADGVRHFAEGLEEIVVVEEKRHLIEYQMKEELYNWREDVRPRIVGKFDDKGEWTMPHTDWLLPAINDLTPAQIARALAKRILRLHADESLQMHLNDLEAQLTTKSVLTSLMDRVPHYCSGCPHNISTKVPEGSRALAGIGCHYMAAWIYPQTQTFSQMGGEGVAWIGQAPFTKTKHVFANLGDGTYFHSGTLAIRAAVAANVQITYKILYNDAVAMTGGQPVDGTLTVPQISQQLAAEGVKRIAVVTDEPEKYKAIQGLAPGVPVLHRDKMEELQTQLREYPGVSAIIYDQTCAAEKRRRRKRGKFPDPARRVVINQAVCEGCGDCSSKSNCMSVVTVDTEFGQKRSIDQSSCNKDFSCLSGFCPSFVTIEGGSLRKAKALTDQAVDDWNLTTPNTVALDQPYSILVTGVGGTGVVTIGALLGMAAFMENKGTLNLDMAGMAQKGGAVWSHIRIAADQSQLHAPRIAEGETSLLLGCDLVVSANNETLAKLRHGHTHALVNSEQSITSEFVRTFAMQAESGDLQAHPDPQFRTQGMSAQIAEAVGIEQAIFVDASKIATALMGDSIATNTFMLGLAYQKGWLPVGAEALIAAIELNGTAVDFNLKAFTWGRRTAVDPIRVQGMIDSQGKRPTEALSQTLEEAIQKRVAALTEYQDADLAARYRARVQQFENAESAISGSTGVLADAVARNYYKVLAIKDEYEVARLYTNGDFIKKVQDSFEGDYKLKFHLAPPLLNSAKPGKEPKKRSYGTWMLTGFKLLARMKFLRNSVLDPFGYTAERKLERQWLESYEQILDQILASLDSDNLPTAIQLASLPEIVRGYGPVKERFLAQAIKQRENLLKQWRGELQTLFIDATSQEPAERINVTQL</sequence>
<keyword evidence="2" id="KW-0004">4Fe-4S</keyword>
<dbReference type="InterPro" id="IPR002880">
    <property type="entry name" value="Pyrv_Fd/Flavodoxin_OxRdtase_N"/>
</dbReference>
<keyword evidence="2" id="KW-0479">Metal-binding</keyword>
<proteinExistence type="predicted"/>
<dbReference type="InterPro" id="IPR051457">
    <property type="entry name" value="2-oxoacid:Fd_oxidoreductase"/>
</dbReference>
<gene>
    <name evidence="8" type="ORF">LCGC14_0356700</name>
</gene>
<dbReference type="PROSITE" id="PS51379">
    <property type="entry name" value="4FE4S_FER_2"/>
    <property type="match status" value="1"/>
</dbReference>
<keyword evidence="3" id="KW-0249">Electron transport</keyword>
<dbReference type="PANTHER" id="PTHR48084:SF3">
    <property type="entry name" value="SUBUNIT OF PYRUVATE:FLAVODOXIN OXIDOREDUCTASE"/>
    <property type="match status" value="1"/>
</dbReference>
<dbReference type="GO" id="GO:0030976">
    <property type="term" value="F:thiamine pyrophosphate binding"/>
    <property type="evidence" value="ECO:0007669"/>
    <property type="project" value="InterPro"/>
</dbReference>
<comment type="caution">
    <text evidence="8">The sequence shown here is derived from an EMBL/GenBank/DDBJ whole genome shotgun (WGS) entry which is preliminary data.</text>
</comment>
<evidence type="ECO:0000259" key="7">
    <source>
        <dbReference type="PROSITE" id="PS51379"/>
    </source>
</evidence>
<evidence type="ECO:0000256" key="2">
    <source>
        <dbReference type="ARBA" id="ARBA00022485"/>
    </source>
</evidence>
<dbReference type="SUPFAM" id="SSF53323">
    <property type="entry name" value="Pyruvate-ferredoxin oxidoreductase, PFOR, domain III"/>
    <property type="match status" value="1"/>
</dbReference>
<dbReference type="Pfam" id="PF20169">
    <property type="entry name" value="DUF6537"/>
    <property type="match status" value="1"/>
</dbReference>
<dbReference type="InterPro" id="IPR017896">
    <property type="entry name" value="4Fe4S_Fe-S-bd"/>
</dbReference>
<accession>A0A0F9T9D6</accession>
<dbReference type="SUPFAM" id="SSF52922">
    <property type="entry name" value="TK C-terminal domain-like"/>
    <property type="match status" value="1"/>
</dbReference>
<dbReference type="NCBIfam" id="NF009588">
    <property type="entry name" value="PRK13029.1"/>
    <property type="match status" value="1"/>
</dbReference>
<dbReference type="Pfam" id="PF02775">
    <property type="entry name" value="TPP_enzyme_C"/>
    <property type="match status" value="1"/>
</dbReference>
<dbReference type="Pfam" id="PF01558">
    <property type="entry name" value="POR"/>
    <property type="match status" value="1"/>
</dbReference>
<dbReference type="PANTHER" id="PTHR48084">
    <property type="entry name" value="2-OXOGLUTARATE OXIDOREDUCTASE SUBUNIT KORB-RELATED"/>
    <property type="match status" value="1"/>
</dbReference>
<dbReference type="GO" id="GO:0016625">
    <property type="term" value="F:oxidoreductase activity, acting on the aldehyde or oxo group of donors, iron-sulfur protein as acceptor"/>
    <property type="evidence" value="ECO:0007669"/>
    <property type="project" value="UniProtKB-ARBA"/>
</dbReference>
<feature type="domain" description="4Fe-4S ferredoxin-type" evidence="7">
    <location>
        <begin position="630"/>
        <end position="660"/>
    </location>
</feature>
<dbReference type="Gene3D" id="3.40.50.970">
    <property type="match status" value="2"/>
</dbReference>
<dbReference type="GO" id="GO:0051539">
    <property type="term" value="F:4 iron, 4 sulfur cluster binding"/>
    <property type="evidence" value="ECO:0007669"/>
    <property type="project" value="UniProtKB-KW"/>
</dbReference>
<dbReference type="EMBL" id="LAZR01000273">
    <property type="protein sequence ID" value="KKN77810.1"/>
    <property type="molecule type" value="Genomic_DNA"/>
</dbReference>
<evidence type="ECO:0000256" key="1">
    <source>
        <dbReference type="ARBA" id="ARBA00022448"/>
    </source>
</evidence>
<dbReference type="AlphaFoldDB" id="A0A0F9T9D6"/>
<dbReference type="InterPro" id="IPR019752">
    <property type="entry name" value="Pyrv/ketoisovalerate_OxRed_cat"/>
</dbReference>
<dbReference type="InterPro" id="IPR046667">
    <property type="entry name" value="DUF6537"/>
</dbReference>
<dbReference type="InterPro" id="IPR009014">
    <property type="entry name" value="Transketo_C/PFOR_II"/>
</dbReference>
<evidence type="ECO:0000256" key="3">
    <source>
        <dbReference type="ARBA" id="ARBA00022982"/>
    </source>
</evidence>
<dbReference type="GO" id="GO:0045333">
    <property type="term" value="P:cellular respiration"/>
    <property type="evidence" value="ECO:0007669"/>
    <property type="project" value="UniProtKB-ARBA"/>
</dbReference>
<dbReference type="InterPro" id="IPR011766">
    <property type="entry name" value="TPP_enzyme_TPP-bd"/>
</dbReference>